<evidence type="ECO:0000313" key="7">
    <source>
        <dbReference type="EMBL" id="AWD33473.1"/>
    </source>
</evidence>
<feature type="domain" description="Pyridoxamine kinase/Phosphomethylpyrimidine kinase" evidence="6">
    <location>
        <begin position="91"/>
        <end position="269"/>
    </location>
</feature>
<proteinExistence type="predicted"/>
<name>A0A2U8BT11_9RICK</name>
<gene>
    <name evidence="7" type="ORF">Fsol_00697</name>
</gene>
<dbReference type="CDD" id="cd01173">
    <property type="entry name" value="pyridoxal_pyridoxamine_kinase"/>
    <property type="match status" value="1"/>
</dbReference>
<evidence type="ECO:0000256" key="1">
    <source>
        <dbReference type="ARBA" id="ARBA00012104"/>
    </source>
</evidence>
<evidence type="ECO:0000256" key="3">
    <source>
        <dbReference type="ARBA" id="ARBA00022741"/>
    </source>
</evidence>
<dbReference type="KEGG" id="fso:Fsol_00697"/>
<dbReference type="GO" id="GO:0005829">
    <property type="term" value="C:cytosol"/>
    <property type="evidence" value="ECO:0007669"/>
    <property type="project" value="TreeGrafter"/>
</dbReference>
<organism evidence="7 8">
    <name type="scientific">Candidatus Fokinia solitaria</name>
    <dbReference type="NCBI Taxonomy" id="1802984"/>
    <lineage>
        <taxon>Bacteria</taxon>
        <taxon>Pseudomonadati</taxon>
        <taxon>Pseudomonadota</taxon>
        <taxon>Alphaproteobacteria</taxon>
        <taxon>Rickettsiales</taxon>
        <taxon>Candidatus Midichloriaceae</taxon>
        <taxon>Candidatus Fokinia</taxon>
    </lineage>
</organism>
<dbReference type="SUPFAM" id="SSF53613">
    <property type="entry name" value="Ribokinase-like"/>
    <property type="match status" value="1"/>
</dbReference>
<evidence type="ECO:0000256" key="5">
    <source>
        <dbReference type="ARBA" id="ARBA00022840"/>
    </source>
</evidence>
<dbReference type="NCBIfam" id="TIGR00687">
    <property type="entry name" value="pyridox_kin"/>
    <property type="match status" value="1"/>
</dbReference>
<dbReference type="GO" id="GO:0005524">
    <property type="term" value="F:ATP binding"/>
    <property type="evidence" value="ECO:0007669"/>
    <property type="project" value="UniProtKB-KW"/>
</dbReference>
<evidence type="ECO:0000259" key="6">
    <source>
        <dbReference type="Pfam" id="PF08543"/>
    </source>
</evidence>
<dbReference type="EMBL" id="CP025989">
    <property type="protein sequence ID" value="AWD33473.1"/>
    <property type="molecule type" value="Genomic_DNA"/>
</dbReference>
<evidence type="ECO:0000256" key="4">
    <source>
        <dbReference type="ARBA" id="ARBA00022777"/>
    </source>
</evidence>
<keyword evidence="5" id="KW-0067">ATP-binding</keyword>
<dbReference type="PANTHER" id="PTHR10534">
    <property type="entry name" value="PYRIDOXAL KINASE"/>
    <property type="match status" value="1"/>
</dbReference>
<dbReference type="AlphaFoldDB" id="A0A2U8BT11"/>
<accession>A0A2U8BT11</accession>
<evidence type="ECO:0000313" key="8">
    <source>
        <dbReference type="Proteomes" id="UP000244519"/>
    </source>
</evidence>
<protein>
    <recommendedName>
        <fullName evidence="1">pyridoxal kinase</fullName>
        <ecNumber evidence="1">2.7.1.35</ecNumber>
    </recommendedName>
</protein>
<keyword evidence="3" id="KW-0547">Nucleotide-binding</keyword>
<dbReference type="Pfam" id="PF08543">
    <property type="entry name" value="Phos_pyr_kin"/>
    <property type="match status" value="1"/>
</dbReference>
<evidence type="ECO:0000256" key="2">
    <source>
        <dbReference type="ARBA" id="ARBA00022679"/>
    </source>
</evidence>
<dbReference type="InterPro" id="IPR029056">
    <property type="entry name" value="Ribokinase-like"/>
</dbReference>
<dbReference type="EC" id="2.7.1.35" evidence="1"/>
<dbReference type="InterPro" id="IPR004625">
    <property type="entry name" value="PyrdxlKinase"/>
</dbReference>
<keyword evidence="4 7" id="KW-0418">Kinase</keyword>
<dbReference type="GO" id="GO:0009443">
    <property type="term" value="P:pyridoxal 5'-phosphate salvage"/>
    <property type="evidence" value="ECO:0007669"/>
    <property type="project" value="InterPro"/>
</dbReference>
<keyword evidence="8" id="KW-1185">Reference proteome</keyword>
<dbReference type="GO" id="GO:0008478">
    <property type="term" value="F:pyridoxal kinase activity"/>
    <property type="evidence" value="ECO:0007669"/>
    <property type="project" value="UniProtKB-EC"/>
</dbReference>
<keyword evidence="2" id="KW-0808">Transferase</keyword>
<sequence>MHMILSFQSHVCYGYAGNSAATFIFQRYFLETIIVHTVYFTNHTGYGKSFGKIVSHEDIKTVLDGLWTMGFWQNIDAVVSGYIGSEMNGNALLEMIEKSAENSLKIPVFMDPVMGDVGRGVFVKDDVVSFFKKNVLKYADVITPNQFEAELLSEMKIENMEDAKKAAVRLYNGMKSRDSRRLVIIKSILHDVGNELSNLMFNGSEYFVITTKSYDFAMHNMRVPGGFGDVFMALFSSHYITTKDAVAALENATNSIFEITENTFQKKRGELDIIGCQEKIGMMRKSNKFVVKKM</sequence>
<reference evidence="7 8" key="1">
    <citation type="journal article" date="2018" name="Genome Biol. Evol.">
        <title>The Genome Sequence of "Candidatus Fokinia solitaria": Insights on Reductive Evolution in Rickettsiales.</title>
        <authorList>
            <person name="Floriano A.M."/>
            <person name="Castelli M."/>
            <person name="Krenek S."/>
            <person name="Berendonk T.U."/>
            <person name="Bazzocchi C."/>
            <person name="Petroni G."/>
            <person name="Sassera D."/>
        </authorList>
    </citation>
    <scope>NUCLEOTIDE SEQUENCE [LARGE SCALE GENOMIC DNA]</scope>
    <source>
        <strain evidence="7">Rio ETE_ALG 3VII</strain>
    </source>
</reference>
<dbReference type="Gene3D" id="3.40.1190.20">
    <property type="match status" value="1"/>
</dbReference>
<dbReference type="PANTHER" id="PTHR10534:SF2">
    <property type="entry name" value="PYRIDOXAL KINASE"/>
    <property type="match status" value="1"/>
</dbReference>
<dbReference type="InterPro" id="IPR013749">
    <property type="entry name" value="PM/HMP-P_kinase-1"/>
</dbReference>
<dbReference type="Proteomes" id="UP000244519">
    <property type="component" value="Chromosome"/>
</dbReference>